<sequence length="242" mass="26037">MQRNLLASALASLLALAGCSGTLTQEEASAPAAKVFPAVKTIMNSRKVPPPVPEYLALMKTDAAGMFSFAQESGAFDLLRQMPVSNGPVSNWMSRGGTIFSFRQGMLVATRGLGDDTMEADASQTLALVTARRNGRAKRFVAHLDGNNHIVQSTFLCDVKNEGPNALAQGTGTVQTTYMTETCYGSDYSFLNLYWIGSQGRILQSRQFTGTLVGLVTFRSLDQPTVQRLTDQLAARLGTTAQ</sequence>
<evidence type="ECO:0000313" key="2">
    <source>
        <dbReference type="EMBL" id="MXN20794.1"/>
    </source>
</evidence>
<dbReference type="PROSITE" id="PS51257">
    <property type="entry name" value="PROKAR_LIPOPROTEIN"/>
    <property type="match status" value="1"/>
</dbReference>
<reference evidence="2 3" key="1">
    <citation type="submission" date="2019-12" db="EMBL/GenBank/DDBJ databases">
        <authorList>
            <person name="Li M."/>
        </authorList>
    </citation>
    <scope>NUCLEOTIDE SEQUENCE [LARGE SCALE GENOMIC DNA]</scope>
    <source>
        <strain evidence="2 3">GBMRC 2024</strain>
    </source>
</reference>
<dbReference type="InterPro" id="IPR021308">
    <property type="entry name" value="GfcB"/>
</dbReference>
<accession>A0A6L7G9B5</accession>
<feature type="signal peptide" evidence="1">
    <location>
        <begin position="1"/>
        <end position="17"/>
    </location>
</feature>
<dbReference type="Pfam" id="PF11102">
    <property type="entry name" value="YjbF"/>
    <property type="match status" value="1"/>
</dbReference>
<protein>
    <recommendedName>
        <fullName evidence="4">YjbF family lipoprotein</fullName>
    </recommendedName>
</protein>
<dbReference type="InterPro" id="IPR023373">
    <property type="entry name" value="YmcC_sf"/>
</dbReference>
<dbReference type="Gene3D" id="2.40.360.10">
    <property type="entry name" value="YmcC-like"/>
    <property type="match status" value="1"/>
</dbReference>
<proteinExistence type="predicted"/>
<organism evidence="2 3">
    <name type="scientific">Pseudooceanicola albus</name>
    <dbReference type="NCBI Taxonomy" id="2692189"/>
    <lineage>
        <taxon>Bacteria</taxon>
        <taxon>Pseudomonadati</taxon>
        <taxon>Pseudomonadota</taxon>
        <taxon>Alphaproteobacteria</taxon>
        <taxon>Rhodobacterales</taxon>
        <taxon>Paracoccaceae</taxon>
        <taxon>Pseudooceanicola</taxon>
    </lineage>
</organism>
<keyword evidence="1" id="KW-0732">Signal</keyword>
<comment type="caution">
    <text evidence="2">The sequence shown here is derived from an EMBL/GenBank/DDBJ whole genome shotgun (WGS) entry which is preliminary data.</text>
</comment>
<evidence type="ECO:0000313" key="3">
    <source>
        <dbReference type="Proteomes" id="UP000477911"/>
    </source>
</evidence>
<keyword evidence="3" id="KW-1185">Reference proteome</keyword>
<dbReference type="RefSeq" id="WP_160896914.1">
    <property type="nucleotide sequence ID" value="NZ_WUMU01000035.1"/>
</dbReference>
<evidence type="ECO:0008006" key="4">
    <source>
        <dbReference type="Google" id="ProtNLM"/>
    </source>
</evidence>
<gene>
    <name evidence="2" type="ORF">GR170_23445</name>
</gene>
<name>A0A6L7G9B5_9RHOB</name>
<dbReference type="AlphaFoldDB" id="A0A6L7G9B5"/>
<dbReference type="Proteomes" id="UP000477911">
    <property type="component" value="Unassembled WGS sequence"/>
</dbReference>
<feature type="chain" id="PRO_5026996884" description="YjbF family lipoprotein" evidence="1">
    <location>
        <begin position="18"/>
        <end position="242"/>
    </location>
</feature>
<dbReference type="EMBL" id="WUMU01000035">
    <property type="protein sequence ID" value="MXN20794.1"/>
    <property type="molecule type" value="Genomic_DNA"/>
</dbReference>
<evidence type="ECO:0000256" key="1">
    <source>
        <dbReference type="SAM" id="SignalP"/>
    </source>
</evidence>
<dbReference type="SUPFAM" id="SSF159270">
    <property type="entry name" value="YmcC-like"/>
    <property type="match status" value="1"/>
</dbReference>